<protein>
    <submittedName>
        <fullName evidence="1">Uncharacterized protein</fullName>
    </submittedName>
</protein>
<dbReference type="GeneID" id="92181241"/>
<sequence length="464" mass="52668">MPSLLDLADETLILIGDFVHGDSSTATRPSLFPLSTPIDGRITVKSSSAVRSTWEDMEKWMSDVPAYMALAVRRIEIAFIEDSVTGNTTASIRWTLTLFLSMFTSLEELVITSLEDENGCDPIDSFAQLKPFHLDFLPSLRSLSVALPCRDCSVQIPYLFVLAAPRLHHLKMYIGIDSHHPLGTPKNIEVWNAIHQTWKKRHAKRELPLQTLFIRMDDTYSPDKLGVFTRSLGNLPHLKKVLTWHHTYTREPNLNPTWKILACPKGKRSREGGRDGVGKVKAKVKDKQEWDFYVHDGLEFDPSNLDREHVIPLYEYAASLAHGNRDLRSFDFNLELVICAPDAPPRRHFHPPMAGRDRKADNRCLMDAMKAASKVFIKTIPSMSIGVFWTASLRWSESTVWNRWIWHVVKQPNGRKKSVVTRETYWNPSDMAAERIHGGQETVQNTGVALPSTDLAQVFHGHAS</sequence>
<dbReference type="RefSeq" id="XP_066802465.1">
    <property type="nucleotide sequence ID" value="XM_066947086.1"/>
</dbReference>
<keyword evidence="2" id="KW-1185">Reference proteome</keyword>
<evidence type="ECO:0000313" key="1">
    <source>
        <dbReference type="EMBL" id="KAK8853279.1"/>
    </source>
</evidence>
<dbReference type="EMBL" id="JBCAWK010000007">
    <property type="protein sequence ID" value="KAK8853279.1"/>
    <property type="molecule type" value="Genomic_DNA"/>
</dbReference>
<gene>
    <name evidence="1" type="ORF">IAR55_003983</name>
</gene>
<organism evidence="1 2">
    <name type="scientific">Kwoniella newhampshirensis</name>
    <dbReference type="NCBI Taxonomy" id="1651941"/>
    <lineage>
        <taxon>Eukaryota</taxon>
        <taxon>Fungi</taxon>
        <taxon>Dikarya</taxon>
        <taxon>Basidiomycota</taxon>
        <taxon>Agaricomycotina</taxon>
        <taxon>Tremellomycetes</taxon>
        <taxon>Tremellales</taxon>
        <taxon>Cryptococcaceae</taxon>
        <taxon>Kwoniella</taxon>
    </lineage>
</organism>
<dbReference type="KEGG" id="kne:92181241"/>
<proteinExistence type="predicted"/>
<evidence type="ECO:0000313" key="2">
    <source>
        <dbReference type="Proteomes" id="UP001388673"/>
    </source>
</evidence>
<dbReference type="AlphaFoldDB" id="A0AAW0YXV1"/>
<accession>A0AAW0YXV1</accession>
<dbReference type="Proteomes" id="UP001388673">
    <property type="component" value="Unassembled WGS sequence"/>
</dbReference>
<comment type="caution">
    <text evidence="1">The sequence shown here is derived from an EMBL/GenBank/DDBJ whole genome shotgun (WGS) entry which is preliminary data.</text>
</comment>
<reference evidence="1 2" key="1">
    <citation type="journal article" date="2024" name="bioRxiv">
        <title>Comparative genomics of Cryptococcus and Kwoniella reveals pathogenesis evolution and contrasting karyotype dynamics via intercentromeric recombination or chromosome fusion.</title>
        <authorList>
            <person name="Coelho M.A."/>
            <person name="David-Palma M."/>
            <person name="Shea T."/>
            <person name="Bowers K."/>
            <person name="McGinley-Smith S."/>
            <person name="Mohammad A.W."/>
            <person name="Gnirke A."/>
            <person name="Yurkov A.M."/>
            <person name="Nowrousian M."/>
            <person name="Sun S."/>
            <person name="Cuomo C.A."/>
            <person name="Heitman J."/>
        </authorList>
    </citation>
    <scope>NUCLEOTIDE SEQUENCE [LARGE SCALE GENOMIC DNA]</scope>
    <source>
        <strain evidence="1 2">CBS 13917</strain>
    </source>
</reference>
<name>A0AAW0YXV1_9TREE</name>